<keyword evidence="1" id="KW-1133">Transmembrane helix</keyword>
<name>A0ABS4K616_9CLOT</name>
<feature type="transmembrane region" description="Helical" evidence="1">
    <location>
        <begin position="69"/>
        <end position="89"/>
    </location>
</feature>
<sequence>MEDMLKKEEEFLRGVYCKVSYLEQEKKKQELIEKSEKLAKKKKLRYAMVLGGLALLSITFTIVSDFDAFVILISFMLLMVASSYYEFILEI</sequence>
<evidence type="ECO:0000313" key="3">
    <source>
        <dbReference type="Proteomes" id="UP001519308"/>
    </source>
</evidence>
<gene>
    <name evidence="2" type="ORF">J2Z44_001885</name>
</gene>
<dbReference type="EMBL" id="JAGGLL010000012">
    <property type="protein sequence ID" value="MBP2022084.1"/>
    <property type="molecule type" value="Genomic_DNA"/>
</dbReference>
<evidence type="ECO:0000256" key="1">
    <source>
        <dbReference type="SAM" id="Phobius"/>
    </source>
</evidence>
<comment type="caution">
    <text evidence="2">The sequence shown here is derived from an EMBL/GenBank/DDBJ whole genome shotgun (WGS) entry which is preliminary data.</text>
</comment>
<protein>
    <submittedName>
        <fullName evidence="2">Uncharacterized protein</fullName>
    </submittedName>
</protein>
<dbReference type="Proteomes" id="UP001519308">
    <property type="component" value="Unassembled WGS sequence"/>
</dbReference>
<dbReference type="RefSeq" id="WP_021283862.1">
    <property type="nucleotide sequence ID" value="NZ_JAGGLL010000012.1"/>
</dbReference>
<accession>A0ABS4K616</accession>
<keyword evidence="1" id="KW-0812">Transmembrane</keyword>
<feature type="transmembrane region" description="Helical" evidence="1">
    <location>
        <begin position="44"/>
        <end position="63"/>
    </location>
</feature>
<organism evidence="2 3">
    <name type="scientific">Clostridium punense</name>
    <dbReference type="NCBI Taxonomy" id="1054297"/>
    <lineage>
        <taxon>Bacteria</taxon>
        <taxon>Bacillati</taxon>
        <taxon>Bacillota</taxon>
        <taxon>Clostridia</taxon>
        <taxon>Eubacteriales</taxon>
        <taxon>Clostridiaceae</taxon>
        <taxon>Clostridium</taxon>
    </lineage>
</organism>
<keyword evidence="3" id="KW-1185">Reference proteome</keyword>
<keyword evidence="1" id="KW-0472">Membrane</keyword>
<evidence type="ECO:0000313" key="2">
    <source>
        <dbReference type="EMBL" id="MBP2022084.1"/>
    </source>
</evidence>
<proteinExistence type="predicted"/>
<reference evidence="2 3" key="1">
    <citation type="submission" date="2021-03" db="EMBL/GenBank/DDBJ databases">
        <title>Genomic Encyclopedia of Type Strains, Phase IV (KMG-IV): sequencing the most valuable type-strain genomes for metagenomic binning, comparative biology and taxonomic classification.</title>
        <authorList>
            <person name="Goeker M."/>
        </authorList>
    </citation>
    <scope>NUCLEOTIDE SEQUENCE [LARGE SCALE GENOMIC DNA]</scope>
    <source>
        <strain evidence="2 3">DSM 28650</strain>
    </source>
</reference>